<accession>A0ABR0K208</accession>
<proteinExistence type="predicted"/>
<keyword evidence="3" id="KW-1185">Reference proteome</keyword>
<gene>
    <name evidence="2" type="ORF">LTR16_008435</name>
</gene>
<name>A0ABR0K208_9PEZI</name>
<comment type="caution">
    <text evidence="2">The sequence shown here is derived from an EMBL/GenBank/DDBJ whole genome shotgun (WGS) entry which is preliminary data.</text>
</comment>
<feature type="non-terminal residue" evidence="2">
    <location>
        <position position="154"/>
    </location>
</feature>
<evidence type="ECO:0000256" key="1">
    <source>
        <dbReference type="SAM" id="MobiDB-lite"/>
    </source>
</evidence>
<feature type="region of interest" description="Disordered" evidence="1">
    <location>
        <begin position="1"/>
        <end position="23"/>
    </location>
</feature>
<dbReference type="Proteomes" id="UP001357485">
    <property type="component" value="Unassembled WGS sequence"/>
</dbReference>
<evidence type="ECO:0000313" key="2">
    <source>
        <dbReference type="EMBL" id="KAK5080801.1"/>
    </source>
</evidence>
<organism evidence="2 3">
    <name type="scientific">Cryomyces antarcticus</name>
    <dbReference type="NCBI Taxonomy" id="329879"/>
    <lineage>
        <taxon>Eukaryota</taxon>
        <taxon>Fungi</taxon>
        <taxon>Dikarya</taxon>
        <taxon>Ascomycota</taxon>
        <taxon>Pezizomycotina</taxon>
        <taxon>Dothideomycetes</taxon>
        <taxon>Dothideomycetes incertae sedis</taxon>
        <taxon>Cryomyces</taxon>
    </lineage>
</organism>
<evidence type="ECO:0000313" key="3">
    <source>
        <dbReference type="Proteomes" id="UP001357485"/>
    </source>
</evidence>
<reference evidence="2 3" key="1">
    <citation type="submission" date="2023-08" db="EMBL/GenBank/DDBJ databases">
        <title>Black Yeasts Isolated from many extreme environments.</title>
        <authorList>
            <person name="Coleine C."/>
            <person name="Stajich J.E."/>
            <person name="Selbmann L."/>
        </authorList>
    </citation>
    <scope>NUCLEOTIDE SEQUENCE [LARGE SCALE GENOMIC DNA]</scope>
    <source>
        <strain evidence="2 3">CCFEE 536</strain>
    </source>
</reference>
<dbReference type="EMBL" id="JAVRRA010026623">
    <property type="protein sequence ID" value="KAK5080801.1"/>
    <property type="molecule type" value="Genomic_DNA"/>
</dbReference>
<protein>
    <submittedName>
        <fullName evidence="2">Uncharacterized protein</fullName>
    </submittedName>
</protein>
<sequence>MRYESERHAVTDGRHRVVPEKEAEQCVKNRLPTDHIEPAELSIVFEEDDLVAGEDRTSPAFNPDQHRDLTFSGTIAGAQPGSLAEAWLRELAETARNGNAISTTEPSEKSPLAVRADCDKEFPTLTGHCTDGDGGRAAPLLSQARTWSEARPIT</sequence>
<feature type="region of interest" description="Disordered" evidence="1">
    <location>
        <begin position="128"/>
        <end position="154"/>
    </location>
</feature>